<feature type="compositionally biased region" description="Basic and acidic residues" evidence="1">
    <location>
        <begin position="104"/>
        <end position="115"/>
    </location>
</feature>
<keyword evidence="4" id="KW-1185">Reference proteome</keyword>
<reference evidence="3" key="1">
    <citation type="journal article" date="2021" name="Nat. Commun.">
        <title>Genetic determinants of endophytism in the Arabidopsis root mycobiome.</title>
        <authorList>
            <person name="Mesny F."/>
            <person name="Miyauchi S."/>
            <person name="Thiergart T."/>
            <person name="Pickel B."/>
            <person name="Atanasova L."/>
            <person name="Karlsson M."/>
            <person name="Huettel B."/>
            <person name="Barry K.W."/>
            <person name="Haridas S."/>
            <person name="Chen C."/>
            <person name="Bauer D."/>
            <person name="Andreopoulos W."/>
            <person name="Pangilinan J."/>
            <person name="LaButti K."/>
            <person name="Riley R."/>
            <person name="Lipzen A."/>
            <person name="Clum A."/>
            <person name="Drula E."/>
            <person name="Henrissat B."/>
            <person name="Kohler A."/>
            <person name="Grigoriev I.V."/>
            <person name="Martin F.M."/>
            <person name="Hacquard S."/>
        </authorList>
    </citation>
    <scope>NUCLEOTIDE SEQUENCE</scope>
    <source>
        <strain evidence="3">MPI-CAGE-CH-0230</strain>
    </source>
</reference>
<feature type="domain" description="FAD dependent oxidoreductase" evidence="2">
    <location>
        <begin position="70"/>
        <end position="506"/>
    </location>
</feature>
<proteinExistence type="predicted"/>
<dbReference type="GeneID" id="70184824"/>
<dbReference type="GO" id="GO:0005737">
    <property type="term" value="C:cytoplasm"/>
    <property type="evidence" value="ECO:0007669"/>
    <property type="project" value="TreeGrafter"/>
</dbReference>
<dbReference type="PANTHER" id="PTHR13847">
    <property type="entry name" value="SARCOSINE DEHYDROGENASE-RELATED"/>
    <property type="match status" value="1"/>
</dbReference>
<organism evidence="3 4">
    <name type="scientific">Microdochium trichocladiopsis</name>
    <dbReference type="NCBI Taxonomy" id="1682393"/>
    <lineage>
        <taxon>Eukaryota</taxon>
        <taxon>Fungi</taxon>
        <taxon>Dikarya</taxon>
        <taxon>Ascomycota</taxon>
        <taxon>Pezizomycotina</taxon>
        <taxon>Sordariomycetes</taxon>
        <taxon>Xylariomycetidae</taxon>
        <taxon>Xylariales</taxon>
        <taxon>Microdochiaceae</taxon>
        <taxon>Microdochium</taxon>
    </lineage>
</organism>
<gene>
    <name evidence="3" type="ORF">B0I36DRAFT_333887</name>
</gene>
<dbReference type="Pfam" id="PF01266">
    <property type="entry name" value="DAO"/>
    <property type="match status" value="1"/>
</dbReference>
<sequence length="558" mass="59722">MGAVLSILNTLGIAIKVLLQANKDLQEVLQRASQAPGLPNPKPTASYWLEDPPYPELVDAQSPVLPETADIVIIGSGITGAAVAWSILQQFAPSSPGTTDGADYDDKQQQKDHQSRPPRIVVLEARSLCSGATGRNGGHIKPSPHETFADLKGRLGPARAAELVRFQLKHVEMLPKLCASQQWDAAECRHVKTSDMYIDEKHRDGSFSQVRELRNWVPECKIDCLHEEEAQKTLGVNSFIKGAITYTAGALWPFRFVSCVWKSLLEDFPDHISLETHAPVTSIATTASSSSGHAYQVGTPRGIIKCRHVVHATNAFAGQYIPGFRGKITGALAHMTAQRPGTKFPQSDGSQSWSLVYGNAFDYTTQRPQGPDGSAGDIMHGGGLNRGANEGMSAFGVWDDSITDPLPMAHLGGVLPTIFEPSWGPDAPEGRIKKSWTGIVAATGDWLPFVGRLDPTLTGRSPLSSDSTSHSSSGAGPGYSGVPPGEWVSAGYCGDGMVWAWLCGTALGLMISGAELRELAEAPGRPGGRVVDWFPHELLATPARVKKAGLEGLAERFA</sequence>
<dbReference type="RefSeq" id="XP_046007359.1">
    <property type="nucleotide sequence ID" value="XM_046155278.1"/>
</dbReference>
<dbReference type="EMBL" id="JAGTJQ010000010">
    <property type="protein sequence ID" value="KAH7021158.1"/>
    <property type="molecule type" value="Genomic_DNA"/>
</dbReference>
<dbReference type="Gene3D" id="3.50.50.60">
    <property type="entry name" value="FAD/NAD(P)-binding domain"/>
    <property type="match status" value="1"/>
</dbReference>
<dbReference type="InterPro" id="IPR036188">
    <property type="entry name" value="FAD/NAD-bd_sf"/>
</dbReference>
<feature type="compositionally biased region" description="Low complexity" evidence="1">
    <location>
        <begin position="461"/>
        <end position="473"/>
    </location>
</feature>
<evidence type="ECO:0000259" key="2">
    <source>
        <dbReference type="Pfam" id="PF01266"/>
    </source>
</evidence>
<dbReference type="PANTHER" id="PTHR13847:SF213">
    <property type="entry name" value="DEPENDENT OXIDOREDUCTASE, PUTATIVE-RELATED"/>
    <property type="match status" value="1"/>
</dbReference>
<accession>A0A9P8XZ10</accession>
<dbReference type="OrthoDB" id="429143at2759"/>
<dbReference type="AlphaFoldDB" id="A0A9P8XZ10"/>
<protein>
    <submittedName>
        <fullName evidence="3">FAD dependent oxidoreductase-domain-containing protein</fullName>
    </submittedName>
</protein>
<evidence type="ECO:0000256" key="1">
    <source>
        <dbReference type="SAM" id="MobiDB-lite"/>
    </source>
</evidence>
<evidence type="ECO:0000313" key="3">
    <source>
        <dbReference type="EMBL" id="KAH7021158.1"/>
    </source>
</evidence>
<dbReference type="Gene3D" id="3.30.9.10">
    <property type="entry name" value="D-Amino Acid Oxidase, subunit A, domain 2"/>
    <property type="match status" value="1"/>
</dbReference>
<dbReference type="InterPro" id="IPR006076">
    <property type="entry name" value="FAD-dep_OxRdtase"/>
</dbReference>
<feature type="region of interest" description="Disordered" evidence="1">
    <location>
        <begin position="94"/>
        <end position="119"/>
    </location>
</feature>
<dbReference type="Proteomes" id="UP000756346">
    <property type="component" value="Unassembled WGS sequence"/>
</dbReference>
<feature type="region of interest" description="Disordered" evidence="1">
    <location>
        <begin position="458"/>
        <end position="479"/>
    </location>
</feature>
<dbReference type="SUPFAM" id="SSF51905">
    <property type="entry name" value="FAD/NAD(P)-binding domain"/>
    <property type="match status" value="1"/>
</dbReference>
<comment type="caution">
    <text evidence="3">The sequence shown here is derived from an EMBL/GenBank/DDBJ whole genome shotgun (WGS) entry which is preliminary data.</text>
</comment>
<evidence type="ECO:0000313" key="4">
    <source>
        <dbReference type="Proteomes" id="UP000756346"/>
    </source>
</evidence>
<name>A0A9P8XZ10_9PEZI</name>